<keyword evidence="1" id="KW-0808">Transferase</keyword>
<organism evidence="4 5">
    <name type="scientific">Elysia chlorotica</name>
    <name type="common">Eastern emerald elysia</name>
    <name type="synonym">Sea slug</name>
    <dbReference type="NCBI Taxonomy" id="188477"/>
    <lineage>
        <taxon>Eukaryota</taxon>
        <taxon>Metazoa</taxon>
        <taxon>Spiralia</taxon>
        <taxon>Lophotrochozoa</taxon>
        <taxon>Mollusca</taxon>
        <taxon>Gastropoda</taxon>
        <taxon>Heterobranchia</taxon>
        <taxon>Euthyneura</taxon>
        <taxon>Panpulmonata</taxon>
        <taxon>Sacoglossa</taxon>
        <taxon>Placobranchoidea</taxon>
        <taxon>Plakobranchidae</taxon>
        <taxon>Elysia</taxon>
    </lineage>
</organism>
<comment type="caution">
    <text evidence="4">The sequence shown here is derived from an EMBL/GenBank/DDBJ whole genome shotgun (WGS) entry which is preliminary data.</text>
</comment>
<dbReference type="GO" id="GO:0000166">
    <property type="term" value="F:nucleotide binding"/>
    <property type="evidence" value="ECO:0007669"/>
    <property type="project" value="UniProtKB-KW"/>
</dbReference>
<dbReference type="EMBL" id="RQTK01000929">
    <property type="protein sequence ID" value="RUS73498.1"/>
    <property type="molecule type" value="Genomic_DNA"/>
</dbReference>
<evidence type="ECO:0000313" key="4">
    <source>
        <dbReference type="EMBL" id="RUS73498.1"/>
    </source>
</evidence>
<evidence type="ECO:0000313" key="5">
    <source>
        <dbReference type="Proteomes" id="UP000271974"/>
    </source>
</evidence>
<gene>
    <name evidence="4" type="ORF">EGW08_018738</name>
</gene>
<dbReference type="OrthoDB" id="10062280at2759"/>
<evidence type="ECO:0000259" key="3">
    <source>
        <dbReference type="Pfam" id="PF07959"/>
    </source>
</evidence>
<dbReference type="GO" id="GO:0016772">
    <property type="term" value="F:transferase activity, transferring phosphorus-containing groups"/>
    <property type="evidence" value="ECO:0007669"/>
    <property type="project" value="InterPro"/>
</dbReference>
<sequence>MTTGKSIAKCGRSFWDVVIITTADKPQKEAFELQVEEKRIRAELPTDLPIHIVSDPPGIRIGNGGSTLTALEFLESEYGYDMFSKKILMIHAGGWSQRMPSATILGKVFSLLPHGNPPYQMLDLKLALYWPFVDKIEPGIFVTCADDFTVYSLSDGDWKIPPLGFTALAHPSPIEIGRTHGVFVIKDVDSLDTSSLVEVRGCLEVLQKPSDERMKRQGAVLSGDSHSFAGGVSIEGDTVYTDSSFYFGTDGMKKLLEFKKSVGDLGCEIDAYGDFLQALGERATNDYIHLTSNVSQQTSNLLARRQAVFDCLRGTDVHVLVLNLSKFVHIGTTRELIHHFCRDDVFHREMSLEKDVFNAWTSLNLESENNTNQNQIEVQRTVSSNACIMHSLVPSSSKIAADCVIDYCHFDIPITIQPNCILSNCQYLRKEAKKIISSLIIPQEMFLHTVPVLLQNVTKYVTVFFHVDDNLKKTVSLTDLESLPFLSSTLKHFMQSQGMKQTDILPTEVNNTQSGNKGNGAQDTKITLWNLKLFPAMDSMTLSLEEALYALSAQRAVKAARKEHDLYSLADLLSLKDVKSMLCFRNILFKNIQQNLPKIVH</sequence>
<dbReference type="AlphaFoldDB" id="A0A3S1H702"/>
<dbReference type="STRING" id="188477.A0A3S1H702"/>
<evidence type="ECO:0000256" key="1">
    <source>
        <dbReference type="ARBA" id="ARBA00022679"/>
    </source>
</evidence>
<accession>A0A3S1H702</accession>
<dbReference type="PANTHER" id="PTHR15045">
    <property type="entry name" value="FUCOSE-1-PHOSPHATE GUANYLYLTRANSFERASE"/>
    <property type="match status" value="1"/>
</dbReference>
<proteinExistence type="predicted"/>
<protein>
    <recommendedName>
        <fullName evidence="3">GDP-fucose pyrophosphorylase domain-containing protein</fullName>
    </recommendedName>
</protein>
<dbReference type="Proteomes" id="UP000271974">
    <property type="component" value="Unassembled WGS sequence"/>
</dbReference>
<evidence type="ECO:0000256" key="2">
    <source>
        <dbReference type="ARBA" id="ARBA00022741"/>
    </source>
</evidence>
<dbReference type="GO" id="GO:0042350">
    <property type="term" value="P:GDP-L-fucose biosynthetic process"/>
    <property type="evidence" value="ECO:0007669"/>
    <property type="project" value="UniProtKB-ARBA"/>
</dbReference>
<name>A0A3S1H702_ELYCH</name>
<dbReference type="PANTHER" id="PTHR15045:SF1">
    <property type="entry name" value="FUCOSE-1-PHOSPHATE GUANYLYLTRANSFERASE"/>
    <property type="match status" value="1"/>
</dbReference>
<reference evidence="4 5" key="1">
    <citation type="submission" date="2019-01" db="EMBL/GenBank/DDBJ databases">
        <title>A draft genome assembly of the solar-powered sea slug Elysia chlorotica.</title>
        <authorList>
            <person name="Cai H."/>
            <person name="Li Q."/>
            <person name="Fang X."/>
            <person name="Li J."/>
            <person name="Curtis N.E."/>
            <person name="Altenburger A."/>
            <person name="Shibata T."/>
            <person name="Feng M."/>
            <person name="Maeda T."/>
            <person name="Schwartz J.A."/>
            <person name="Shigenobu S."/>
            <person name="Lundholm N."/>
            <person name="Nishiyama T."/>
            <person name="Yang H."/>
            <person name="Hasebe M."/>
            <person name="Li S."/>
            <person name="Pierce S.K."/>
            <person name="Wang J."/>
        </authorList>
    </citation>
    <scope>NUCLEOTIDE SEQUENCE [LARGE SCALE GENOMIC DNA]</scope>
    <source>
        <strain evidence="4">EC2010</strain>
        <tissue evidence="4">Whole organism of an adult</tissue>
    </source>
</reference>
<keyword evidence="5" id="KW-1185">Reference proteome</keyword>
<feature type="domain" description="GDP-fucose pyrophosphorylase" evidence="3">
    <location>
        <begin position="82"/>
        <end position="537"/>
    </location>
</feature>
<keyword evidence="2" id="KW-0547">Nucleotide-binding</keyword>
<dbReference type="InterPro" id="IPR012887">
    <property type="entry name" value="GDP_fucose_pyrophosphorylase"/>
</dbReference>
<dbReference type="Pfam" id="PF07959">
    <property type="entry name" value="Fucose_pyrophosphorylase"/>
    <property type="match status" value="1"/>
</dbReference>